<dbReference type="EMBL" id="JBBPFD010000007">
    <property type="protein sequence ID" value="KAK7919246.1"/>
    <property type="molecule type" value="Genomic_DNA"/>
</dbReference>
<dbReference type="PANTHER" id="PTHR43448:SF2">
    <property type="entry name" value="PROTOHEME IX FARNESYLTRANSFERASE, MITOCHONDRIAL"/>
    <property type="match status" value="1"/>
</dbReference>
<dbReference type="GO" id="GO:0016020">
    <property type="term" value="C:membrane"/>
    <property type="evidence" value="ECO:0007669"/>
    <property type="project" value="InterPro"/>
</dbReference>
<feature type="region of interest" description="Disordered" evidence="2">
    <location>
        <begin position="100"/>
        <end position="143"/>
    </location>
</feature>
<protein>
    <recommendedName>
        <fullName evidence="5">Protoheme IX farnesyltransferase, mitochondrial</fullName>
    </recommendedName>
</protein>
<accession>A0AAW0PDB2</accession>
<dbReference type="GO" id="GO:0005739">
    <property type="term" value="C:mitochondrion"/>
    <property type="evidence" value="ECO:0007669"/>
    <property type="project" value="TreeGrafter"/>
</dbReference>
<dbReference type="InterPro" id="IPR006369">
    <property type="entry name" value="Protohaem_IX_farnesylTrfase"/>
</dbReference>
<evidence type="ECO:0000313" key="4">
    <source>
        <dbReference type="Proteomes" id="UP001460270"/>
    </source>
</evidence>
<keyword evidence="4" id="KW-1185">Reference proteome</keyword>
<proteinExistence type="predicted"/>
<feature type="compositionally biased region" description="Basic and acidic residues" evidence="2">
    <location>
        <begin position="108"/>
        <end position="121"/>
    </location>
</feature>
<dbReference type="GO" id="GO:0006784">
    <property type="term" value="P:heme A biosynthetic process"/>
    <property type="evidence" value="ECO:0007669"/>
    <property type="project" value="TreeGrafter"/>
</dbReference>
<name>A0AAW0PDB2_9GOBI</name>
<evidence type="ECO:0000313" key="3">
    <source>
        <dbReference type="EMBL" id="KAK7919246.1"/>
    </source>
</evidence>
<evidence type="ECO:0000256" key="1">
    <source>
        <dbReference type="ARBA" id="ARBA00022679"/>
    </source>
</evidence>
<comment type="caution">
    <text evidence="3">The sequence shown here is derived from an EMBL/GenBank/DDBJ whole genome shotgun (WGS) entry which is preliminary data.</text>
</comment>
<organism evidence="3 4">
    <name type="scientific">Mugilogobius chulae</name>
    <name type="common">yellowstripe goby</name>
    <dbReference type="NCBI Taxonomy" id="88201"/>
    <lineage>
        <taxon>Eukaryota</taxon>
        <taxon>Metazoa</taxon>
        <taxon>Chordata</taxon>
        <taxon>Craniata</taxon>
        <taxon>Vertebrata</taxon>
        <taxon>Euteleostomi</taxon>
        <taxon>Actinopterygii</taxon>
        <taxon>Neopterygii</taxon>
        <taxon>Teleostei</taxon>
        <taxon>Neoteleostei</taxon>
        <taxon>Acanthomorphata</taxon>
        <taxon>Gobiaria</taxon>
        <taxon>Gobiiformes</taxon>
        <taxon>Gobioidei</taxon>
        <taxon>Gobiidae</taxon>
        <taxon>Gobionellinae</taxon>
        <taxon>Mugilogobius</taxon>
    </lineage>
</organism>
<dbReference type="PANTHER" id="PTHR43448">
    <property type="entry name" value="PROTOHEME IX FARNESYLTRANSFERASE, MITOCHONDRIAL"/>
    <property type="match status" value="1"/>
</dbReference>
<sequence length="323" mass="35162">MYKSPCSRLSGLVGASLKQRLLQNVPRCNHSTRSIIKLYRRDPSDWLTYQHLNFLKRQYVTKNRSGLHQRAFPKQQPVVTVLEEAEDAVERQVQRIPTIGPEQEELSGEAKPKVSKVDPSTKDVSASEAKATEMGTSEEAPHIQEETELAKVARLDRQWKELKVETSDLPDVYARLAKIKLTALVVMTAAAGYAMAPVPFDPLTFFIASLGTGLASSAANSINQDPASVSITVLNDVGGACPVCGPGVLAVWAGVLVLGPALPFGSFVSRVSVIVLQVTPTGQSHVRFRGPSRSIISCNQSPGPFGQNLCSKMMKRFHTERLG</sequence>
<evidence type="ECO:0008006" key="5">
    <source>
        <dbReference type="Google" id="ProtNLM"/>
    </source>
</evidence>
<gene>
    <name evidence="3" type="ORF">WMY93_010530</name>
</gene>
<dbReference type="Proteomes" id="UP001460270">
    <property type="component" value="Unassembled WGS sequence"/>
</dbReference>
<reference evidence="4" key="1">
    <citation type="submission" date="2024-04" db="EMBL/GenBank/DDBJ databases">
        <title>Salinicola lusitanus LLJ914,a marine bacterium isolated from the Okinawa Trough.</title>
        <authorList>
            <person name="Li J."/>
        </authorList>
    </citation>
    <scope>NUCLEOTIDE SEQUENCE [LARGE SCALE GENOMIC DNA]</scope>
</reference>
<evidence type="ECO:0000256" key="2">
    <source>
        <dbReference type="SAM" id="MobiDB-lite"/>
    </source>
</evidence>
<dbReference type="AlphaFoldDB" id="A0AAW0PDB2"/>
<dbReference type="GO" id="GO:0008495">
    <property type="term" value="F:protoheme IX farnesyltransferase activity"/>
    <property type="evidence" value="ECO:0007669"/>
    <property type="project" value="InterPro"/>
</dbReference>
<keyword evidence="1" id="KW-0808">Transferase</keyword>